<accession>A0ABN3HV92</accession>
<dbReference type="InterPro" id="IPR051790">
    <property type="entry name" value="Cytochrome_c-biogenesis_DsbD"/>
</dbReference>
<dbReference type="InterPro" id="IPR003834">
    <property type="entry name" value="Cyt_c_assmbl_TM_dom"/>
</dbReference>
<feature type="transmembrane region" description="Helical" evidence="6">
    <location>
        <begin position="193"/>
        <end position="217"/>
    </location>
</feature>
<dbReference type="RefSeq" id="WP_006894314.1">
    <property type="nucleotide sequence ID" value="NZ_BAAARB010000020.1"/>
</dbReference>
<keyword evidence="3 6" id="KW-0812">Transmembrane</keyword>
<dbReference type="Proteomes" id="UP001501170">
    <property type="component" value="Unassembled WGS sequence"/>
</dbReference>
<evidence type="ECO:0000256" key="3">
    <source>
        <dbReference type="ARBA" id="ARBA00022692"/>
    </source>
</evidence>
<evidence type="ECO:0000259" key="7">
    <source>
        <dbReference type="Pfam" id="PF02683"/>
    </source>
</evidence>
<dbReference type="PANTHER" id="PTHR31272">
    <property type="entry name" value="CYTOCHROME C-TYPE BIOGENESIS PROTEIN HI_1454-RELATED"/>
    <property type="match status" value="1"/>
</dbReference>
<evidence type="ECO:0000256" key="2">
    <source>
        <dbReference type="ARBA" id="ARBA00006143"/>
    </source>
</evidence>
<feature type="transmembrane region" description="Helical" evidence="6">
    <location>
        <begin position="22"/>
        <end position="46"/>
    </location>
</feature>
<protein>
    <submittedName>
        <fullName evidence="8">Cytochrome c biogenesis CcdA family protein</fullName>
    </submittedName>
</protein>
<evidence type="ECO:0000256" key="4">
    <source>
        <dbReference type="ARBA" id="ARBA00022989"/>
    </source>
</evidence>
<keyword evidence="4 6" id="KW-1133">Transmembrane helix</keyword>
<sequence length="269" mass="28389">MTETHLADLGASFAGTVTSGPLLLALGVCILVGLISFASPCVVPLVPGYLSYLAGLVGAEAPAVRADEDRKAGRWRVVGAAGLFVLGFTIVYVLATAALFGVTSVFLDTDRLQLMQRIGGVFTIVMGLVFIGMIPFLQRDKRMTPRRYSGVIGAPILGAVFAVGWIPCSSATLGAVIGVAMSTDGNTPVRGALMVAAYCFGLGIPFIVLAFSSAWAVRSLGFVRRHARTIQIIGGVLLIVVGVMLVGGWWNEFVDWIRMSLITDVELPV</sequence>
<name>A0ABN3HV92_9ACTN</name>
<organism evidence="8 9">
    <name type="scientific">Gordonia cholesterolivorans</name>
    <dbReference type="NCBI Taxonomy" id="559625"/>
    <lineage>
        <taxon>Bacteria</taxon>
        <taxon>Bacillati</taxon>
        <taxon>Actinomycetota</taxon>
        <taxon>Actinomycetes</taxon>
        <taxon>Mycobacteriales</taxon>
        <taxon>Gordoniaceae</taxon>
        <taxon>Gordonia</taxon>
    </lineage>
</organism>
<evidence type="ECO:0000313" key="8">
    <source>
        <dbReference type="EMBL" id="GAA2388780.1"/>
    </source>
</evidence>
<evidence type="ECO:0000256" key="1">
    <source>
        <dbReference type="ARBA" id="ARBA00004141"/>
    </source>
</evidence>
<feature type="transmembrane region" description="Helical" evidence="6">
    <location>
        <begin position="77"/>
        <end position="102"/>
    </location>
</feature>
<feature type="transmembrane region" description="Helical" evidence="6">
    <location>
        <begin position="114"/>
        <end position="136"/>
    </location>
</feature>
<evidence type="ECO:0000313" key="9">
    <source>
        <dbReference type="Proteomes" id="UP001501170"/>
    </source>
</evidence>
<proteinExistence type="inferred from homology"/>
<feature type="transmembrane region" description="Helical" evidence="6">
    <location>
        <begin position="148"/>
        <end position="181"/>
    </location>
</feature>
<comment type="similarity">
    <text evidence="2">Belongs to the DsbD family.</text>
</comment>
<evidence type="ECO:0000256" key="6">
    <source>
        <dbReference type="SAM" id="Phobius"/>
    </source>
</evidence>
<comment type="caution">
    <text evidence="8">The sequence shown here is derived from an EMBL/GenBank/DDBJ whole genome shotgun (WGS) entry which is preliminary data.</text>
</comment>
<dbReference type="EMBL" id="BAAARB010000020">
    <property type="protein sequence ID" value="GAA2388780.1"/>
    <property type="molecule type" value="Genomic_DNA"/>
</dbReference>
<gene>
    <name evidence="8" type="ORF">GCM10009855_31150</name>
</gene>
<evidence type="ECO:0000256" key="5">
    <source>
        <dbReference type="ARBA" id="ARBA00023136"/>
    </source>
</evidence>
<reference evidence="8 9" key="1">
    <citation type="journal article" date="2019" name="Int. J. Syst. Evol. Microbiol.">
        <title>The Global Catalogue of Microorganisms (GCM) 10K type strain sequencing project: providing services to taxonomists for standard genome sequencing and annotation.</title>
        <authorList>
            <consortium name="The Broad Institute Genomics Platform"/>
            <consortium name="The Broad Institute Genome Sequencing Center for Infectious Disease"/>
            <person name="Wu L."/>
            <person name="Ma J."/>
        </authorList>
    </citation>
    <scope>NUCLEOTIDE SEQUENCE [LARGE SCALE GENOMIC DNA]</scope>
    <source>
        <strain evidence="8 9">JCM 16227</strain>
    </source>
</reference>
<feature type="domain" description="Cytochrome C biogenesis protein transmembrane" evidence="7">
    <location>
        <begin position="23"/>
        <end position="246"/>
    </location>
</feature>
<keyword evidence="9" id="KW-1185">Reference proteome</keyword>
<feature type="transmembrane region" description="Helical" evidence="6">
    <location>
        <begin position="229"/>
        <end position="250"/>
    </location>
</feature>
<dbReference type="Pfam" id="PF02683">
    <property type="entry name" value="DsbD_TM"/>
    <property type="match status" value="1"/>
</dbReference>
<comment type="subcellular location">
    <subcellularLocation>
        <location evidence="1">Membrane</location>
        <topology evidence="1">Multi-pass membrane protein</topology>
    </subcellularLocation>
</comment>
<keyword evidence="5 6" id="KW-0472">Membrane</keyword>
<dbReference type="PANTHER" id="PTHR31272:SF4">
    <property type="entry name" value="CYTOCHROME C-TYPE BIOGENESIS PROTEIN HI_1454-RELATED"/>
    <property type="match status" value="1"/>
</dbReference>